<evidence type="ECO:0000313" key="9">
    <source>
        <dbReference type="EMBL" id="TBH80633.1"/>
    </source>
</evidence>
<feature type="domain" description="MsrB" evidence="8">
    <location>
        <begin position="1"/>
        <end position="117"/>
    </location>
</feature>
<dbReference type="NCBIfam" id="TIGR00401">
    <property type="entry name" value="msrA"/>
    <property type="match status" value="1"/>
</dbReference>
<evidence type="ECO:0000313" key="10">
    <source>
        <dbReference type="Proteomes" id="UP000292919"/>
    </source>
</evidence>
<dbReference type="InterPro" id="IPR050162">
    <property type="entry name" value="MsrA_MetSO_reductase"/>
</dbReference>
<evidence type="ECO:0000256" key="2">
    <source>
        <dbReference type="ARBA" id="ARBA00023268"/>
    </source>
</evidence>
<dbReference type="InterPro" id="IPR036509">
    <property type="entry name" value="Met_Sox_Rdtase_MsrA_sf"/>
</dbReference>
<dbReference type="InterPro" id="IPR002569">
    <property type="entry name" value="Met_Sox_Rdtase_MsrA_dom"/>
</dbReference>
<evidence type="ECO:0000259" key="8">
    <source>
        <dbReference type="PROSITE" id="PS51790"/>
    </source>
</evidence>
<keyword evidence="2" id="KW-0511">Multifunctional enzyme</keyword>
<dbReference type="Pfam" id="PF01625">
    <property type="entry name" value="PMSR"/>
    <property type="match status" value="1"/>
</dbReference>
<evidence type="ECO:0000256" key="3">
    <source>
        <dbReference type="ARBA" id="ARBA00024679"/>
    </source>
</evidence>
<reference evidence="9 10" key="1">
    <citation type="submission" date="2018-12" db="EMBL/GenBank/DDBJ databases">
        <title>First genome draft of Desulfovibrio legallis sp. nov.</title>
        <authorList>
            <person name="Ben Dhia O."/>
            <person name="Najjari A."/>
            <person name="Ferjani R."/>
            <person name="Fhoula I."/>
            <person name="Fardeau M.-L."/>
            <person name="Boudabbous A."/>
            <person name="Ouzari H.I."/>
        </authorList>
    </citation>
    <scope>NUCLEOTIDE SEQUENCE [LARGE SCALE GENOMIC DNA]</scope>
    <source>
        <strain evidence="9 10">H1T</strain>
    </source>
</reference>
<keyword evidence="10" id="KW-1185">Reference proteome</keyword>
<dbReference type="GO" id="GO:0033743">
    <property type="term" value="F:peptide-methionine (R)-S-oxide reductase activity"/>
    <property type="evidence" value="ECO:0007669"/>
    <property type="project" value="UniProtKB-EC"/>
</dbReference>
<comment type="catalytic activity">
    <reaction evidence="6 7">
        <text>[thioredoxin]-disulfide + L-methionine + H2O = L-methionine (S)-S-oxide + [thioredoxin]-dithiol</text>
        <dbReference type="Rhea" id="RHEA:19993"/>
        <dbReference type="Rhea" id="RHEA-COMP:10698"/>
        <dbReference type="Rhea" id="RHEA-COMP:10700"/>
        <dbReference type="ChEBI" id="CHEBI:15377"/>
        <dbReference type="ChEBI" id="CHEBI:29950"/>
        <dbReference type="ChEBI" id="CHEBI:50058"/>
        <dbReference type="ChEBI" id="CHEBI:57844"/>
        <dbReference type="ChEBI" id="CHEBI:58772"/>
        <dbReference type="EC" id="1.8.4.11"/>
    </reaction>
</comment>
<comment type="catalytic activity">
    <reaction evidence="5">
        <text>L-methionyl-[protein] + [thioredoxin]-disulfide + H2O = L-methionyl-(R)-S-oxide-[protein] + [thioredoxin]-dithiol</text>
        <dbReference type="Rhea" id="RHEA:24164"/>
        <dbReference type="Rhea" id="RHEA-COMP:10698"/>
        <dbReference type="Rhea" id="RHEA-COMP:10700"/>
        <dbReference type="Rhea" id="RHEA-COMP:12313"/>
        <dbReference type="Rhea" id="RHEA-COMP:12314"/>
        <dbReference type="ChEBI" id="CHEBI:15377"/>
        <dbReference type="ChEBI" id="CHEBI:16044"/>
        <dbReference type="ChEBI" id="CHEBI:29950"/>
        <dbReference type="ChEBI" id="CHEBI:45764"/>
        <dbReference type="ChEBI" id="CHEBI:50058"/>
        <dbReference type="EC" id="1.8.4.12"/>
    </reaction>
</comment>
<organism evidence="9 10">
    <name type="scientific">Desulfovibrio legallii</name>
    <dbReference type="NCBI Taxonomy" id="571438"/>
    <lineage>
        <taxon>Bacteria</taxon>
        <taxon>Pseudomonadati</taxon>
        <taxon>Thermodesulfobacteriota</taxon>
        <taxon>Desulfovibrionia</taxon>
        <taxon>Desulfovibrionales</taxon>
        <taxon>Desulfovibrionaceae</taxon>
        <taxon>Desulfovibrio</taxon>
    </lineage>
</organism>
<dbReference type="AlphaFoldDB" id="A0A6H3F9P3"/>
<dbReference type="GO" id="GO:0034599">
    <property type="term" value="P:cellular response to oxidative stress"/>
    <property type="evidence" value="ECO:0007669"/>
    <property type="project" value="TreeGrafter"/>
</dbReference>
<dbReference type="SUPFAM" id="SSF55068">
    <property type="entry name" value="Peptide methionine sulfoxide reductase"/>
    <property type="match status" value="1"/>
</dbReference>
<dbReference type="InterPro" id="IPR002579">
    <property type="entry name" value="Met_Sox_Rdtase_MsrB_dom"/>
</dbReference>
<comment type="catalytic activity">
    <reaction evidence="4 7">
        <text>L-methionyl-[protein] + [thioredoxin]-disulfide + H2O = L-methionyl-(S)-S-oxide-[protein] + [thioredoxin]-dithiol</text>
        <dbReference type="Rhea" id="RHEA:14217"/>
        <dbReference type="Rhea" id="RHEA-COMP:10698"/>
        <dbReference type="Rhea" id="RHEA-COMP:10700"/>
        <dbReference type="Rhea" id="RHEA-COMP:12313"/>
        <dbReference type="Rhea" id="RHEA-COMP:12315"/>
        <dbReference type="ChEBI" id="CHEBI:15377"/>
        <dbReference type="ChEBI" id="CHEBI:16044"/>
        <dbReference type="ChEBI" id="CHEBI:29950"/>
        <dbReference type="ChEBI" id="CHEBI:44120"/>
        <dbReference type="ChEBI" id="CHEBI:50058"/>
        <dbReference type="EC" id="1.8.4.11"/>
    </reaction>
</comment>
<dbReference type="PANTHER" id="PTHR42799:SF2">
    <property type="entry name" value="MITOCHONDRIAL PEPTIDE METHIONINE SULFOXIDE REDUCTASE"/>
    <property type="match status" value="1"/>
</dbReference>
<accession>A0A6H3F9P3</accession>
<dbReference type="NCBIfam" id="NF004042">
    <property type="entry name" value="PRK05550.1"/>
    <property type="match status" value="1"/>
</dbReference>
<dbReference type="RefSeq" id="WP_118230227.1">
    <property type="nucleotide sequence ID" value="NZ_JAQDZC010000012.1"/>
</dbReference>
<dbReference type="PANTHER" id="PTHR42799">
    <property type="entry name" value="MITOCHONDRIAL PEPTIDE METHIONINE SULFOXIDE REDUCTASE"/>
    <property type="match status" value="1"/>
</dbReference>
<dbReference type="InterPro" id="IPR011057">
    <property type="entry name" value="Mss4-like_sf"/>
</dbReference>
<dbReference type="Pfam" id="PF01641">
    <property type="entry name" value="SelR"/>
    <property type="match status" value="1"/>
</dbReference>
<comment type="function">
    <text evidence="3 7">Has an important function as a repair enzyme for proteins that have been inactivated by oxidation. Catalyzes the reversible oxidation-reduction of methionine sulfoxide in proteins to methionine.</text>
</comment>
<sequence length="308" mass="33149">MPPLSPQEAAVLLHKATEPPFSGAYVHTQTPGAYLCRQCGTPLFRAEDKFDSGSGWPSFDDALPQAVRRLPDPDGRRTEIVCAHCGGHLGHVFEGEGFTPKNTRHCVNSLSLHFVPAGKDPAAPTAKAAAPQPGATGPDADAACTGLALLAGGCFWGVEDALGRLPGVCSAQSGYTGGHTPDPTYEEVCTGLTGHAEAVRLTFDPARISYEQILRRFFEIHDPTQLDRQGPDVGEQYRSAVFYVDEDQKNTALRLLDALRGLGYAVVTQVLPAGPFYPAEAYHQHFARRTGRGACHLSVPRFSRRAED</sequence>
<comment type="similarity">
    <text evidence="7">Belongs to the MsrA Met sulfoxide reductase family.</text>
</comment>
<feature type="active site" evidence="7">
    <location>
        <position position="154"/>
    </location>
</feature>
<comment type="caution">
    <text evidence="9">The sequence shown here is derived from an EMBL/GenBank/DDBJ whole genome shotgun (WGS) entry which is preliminary data.</text>
</comment>
<dbReference type="Gene3D" id="3.30.1060.10">
    <property type="entry name" value="Peptide methionine sulphoxide reductase MsrA"/>
    <property type="match status" value="1"/>
</dbReference>
<dbReference type="Proteomes" id="UP000292919">
    <property type="component" value="Unassembled WGS sequence"/>
</dbReference>
<evidence type="ECO:0000256" key="6">
    <source>
        <dbReference type="ARBA" id="ARBA00048782"/>
    </source>
</evidence>
<dbReference type="GO" id="GO:0008113">
    <property type="term" value="F:peptide-methionine (S)-S-oxide reductase activity"/>
    <property type="evidence" value="ECO:0007669"/>
    <property type="project" value="UniProtKB-UniRule"/>
</dbReference>
<dbReference type="SUPFAM" id="SSF51316">
    <property type="entry name" value="Mss4-like"/>
    <property type="match status" value="1"/>
</dbReference>
<dbReference type="HAMAP" id="MF_01401">
    <property type="entry name" value="MsrA"/>
    <property type="match status" value="1"/>
</dbReference>
<name>A0A6H3F9P3_9BACT</name>
<evidence type="ECO:0000256" key="1">
    <source>
        <dbReference type="ARBA" id="ARBA00023002"/>
    </source>
</evidence>
<gene>
    <name evidence="7" type="primary">msrA</name>
    <name evidence="9" type="ORF">EB812_05285</name>
</gene>
<dbReference type="GO" id="GO:0005737">
    <property type="term" value="C:cytoplasm"/>
    <property type="evidence" value="ECO:0007669"/>
    <property type="project" value="TreeGrafter"/>
</dbReference>
<dbReference type="EMBL" id="SIXC01000005">
    <property type="protein sequence ID" value="TBH80633.1"/>
    <property type="molecule type" value="Genomic_DNA"/>
</dbReference>
<evidence type="ECO:0000256" key="4">
    <source>
        <dbReference type="ARBA" id="ARBA00047806"/>
    </source>
</evidence>
<dbReference type="PROSITE" id="PS51790">
    <property type="entry name" value="MSRB"/>
    <property type="match status" value="1"/>
</dbReference>
<protein>
    <recommendedName>
        <fullName evidence="7">Peptide methionine sulfoxide reductase MsrA</fullName>
        <shortName evidence="7">Protein-methionine-S-oxide reductase</shortName>
        <ecNumber evidence="7">1.8.4.11</ecNumber>
    </recommendedName>
    <alternativeName>
        <fullName evidence="7">Peptide-methionine (S)-S-oxide reductase</fullName>
        <shortName evidence="7">Peptide Met(O) reductase</shortName>
    </alternativeName>
</protein>
<dbReference type="NCBIfam" id="NF004036">
    <property type="entry name" value="PRK05508.1"/>
    <property type="match status" value="1"/>
</dbReference>
<keyword evidence="1 7" id="KW-0560">Oxidoreductase</keyword>
<dbReference type="Gene3D" id="2.170.150.20">
    <property type="entry name" value="Peptide methionine sulfoxide reductase"/>
    <property type="match status" value="1"/>
</dbReference>
<dbReference type="EC" id="1.8.4.11" evidence="7"/>
<proteinExistence type="inferred from homology"/>
<evidence type="ECO:0000256" key="5">
    <source>
        <dbReference type="ARBA" id="ARBA00048488"/>
    </source>
</evidence>
<evidence type="ECO:0000256" key="7">
    <source>
        <dbReference type="HAMAP-Rule" id="MF_01401"/>
    </source>
</evidence>